<keyword evidence="9" id="KW-1185">Reference proteome</keyword>
<dbReference type="InterPro" id="IPR010827">
    <property type="entry name" value="BamA/TamA_POTRA"/>
</dbReference>
<feature type="region of interest" description="Disordered" evidence="6">
    <location>
        <begin position="103"/>
        <end position="213"/>
    </location>
</feature>
<proteinExistence type="predicted"/>
<evidence type="ECO:0000256" key="1">
    <source>
        <dbReference type="ARBA" id="ARBA00004370"/>
    </source>
</evidence>
<evidence type="ECO:0000259" key="7">
    <source>
        <dbReference type="PROSITE" id="PS51779"/>
    </source>
</evidence>
<accession>A0ABV0J2S7</accession>
<evidence type="ECO:0000256" key="3">
    <source>
        <dbReference type="ARBA" id="ARBA00022729"/>
    </source>
</evidence>
<comment type="subcellular location">
    <subcellularLocation>
        <location evidence="1">Membrane</location>
    </subcellularLocation>
</comment>
<feature type="compositionally biased region" description="Pro residues" evidence="6">
    <location>
        <begin position="146"/>
        <end position="156"/>
    </location>
</feature>
<dbReference type="Pfam" id="PF01103">
    <property type="entry name" value="Omp85"/>
    <property type="match status" value="1"/>
</dbReference>
<dbReference type="InterPro" id="IPR000184">
    <property type="entry name" value="Bac_surfAg_D15"/>
</dbReference>
<name>A0ABV0J2S7_9CYAN</name>
<dbReference type="Pfam" id="PF07244">
    <property type="entry name" value="POTRA"/>
    <property type="match status" value="2"/>
</dbReference>
<keyword evidence="4" id="KW-0472">Membrane</keyword>
<dbReference type="PANTHER" id="PTHR12815">
    <property type="entry name" value="SORTING AND ASSEMBLY MACHINERY SAMM50 PROTEIN FAMILY MEMBER"/>
    <property type="match status" value="1"/>
</dbReference>
<gene>
    <name evidence="8" type="ORF">NC998_03060</name>
</gene>
<dbReference type="Proteomes" id="UP001464891">
    <property type="component" value="Unassembled WGS sequence"/>
</dbReference>
<feature type="compositionally biased region" description="Low complexity" evidence="6">
    <location>
        <begin position="107"/>
        <end position="135"/>
    </location>
</feature>
<sequence>MPNHVNTMRLSPVLVAIIAASATLNLSTPARGQTSAPTKAGVESSKDVKVVATSPTAAADVLKPASLPAIAISLETAKPGAVLASNSVVVPTVSEPEVFPAEFRAQAPTSSPTSPTETPTETTPTEIAPTEITPTNIELDSTQETPPAPGGPPPGTATPEQETPNEIQLDGTPAPGPSIDFNLPPQTPTTPTTPANGAEDGTNGETQAAPEQAEPRVLVAEVVVQGVTGELEDEVYNAIRTRPGRTTTRSQLQEDINAVFATGFFSSVRANPSDTPLGVRVTFDVQANPVLNSVRVEGNQVLPQSVVDDIFKEQYGSILNLRRFQEGVKEVNKWYQDKGYVLAQVIDTPQVAENGTVTLAVAEGVVEDVQVKFLNKDGEETNDEGEPVRGRTRDFIITREFALKPGDVFNRTQAEKDLQRVYGLGIFEDVRLSLNPGQDPRKVVVVANVTERSTGSAGAALGISSASGLFGSVSYQQQNLGGNNQKFNAEVQVGQRELLFDVSFTDPWIAGDPYRTSYTLNVFNRRSLSLIFDGGEPEVELPNGDRPRIDRLGGGITFTRPLSRDVFADSEWTASAGLQYQRVSVRDSDREITPFDELGNQLSFSDDGSDNLLTAQLGLVRDRRNNRLRPTSGSLLRFGTEQSIPIGGIFFNRLRGSYSYYIPVDYTKFAAGPEALAFNVQAGTVIGDLPPYEAFALGGSNSVRGFDEGDVGSGRSFIQATAEYRFPLFSILGGALFLDYATDLGSGSSVPGDPAGVRGKPGSGLGYGVGVRIQSPLGPIRIDYGFNDDGNSRLHFGIGERF</sequence>
<feature type="domain" description="POTRA" evidence="7">
    <location>
        <begin position="289"/>
        <end position="364"/>
    </location>
</feature>
<dbReference type="InterPro" id="IPR013686">
    <property type="entry name" value="Polypept-transport_assoc_ShlB"/>
</dbReference>
<dbReference type="InterPro" id="IPR039910">
    <property type="entry name" value="D15-like"/>
</dbReference>
<dbReference type="EMBL" id="JAMPKM010000001">
    <property type="protein sequence ID" value="MEP0816071.1"/>
    <property type="molecule type" value="Genomic_DNA"/>
</dbReference>
<dbReference type="PROSITE" id="PS51779">
    <property type="entry name" value="POTRA"/>
    <property type="match status" value="1"/>
</dbReference>
<evidence type="ECO:0000256" key="5">
    <source>
        <dbReference type="ARBA" id="ARBA00023237"/>
    </source>
</evidence>
<evidence type="ECO:0000256" key="6">
    <source>
        <dbReference type="SAM" id="MobiDB-lite"/>
    </source>
</evidence>
<keyword evidence="2" id="KW-0812">Transmembrane</keyword>
<dbReference type="Pfam" id="PF08479">
    <property type="entry name" value="POTRA_2"/>
    <property type="match status" value="1"/>
</dbReference>
<comment type="caution">
    <text evidence="8">The sequence shown here is derived from an EMBL/GenBank/DDBJ whole genome shotgun (WGS) entry which is preliminary data.</text>
</comment>
<evidence type="ECO:0000256" key="4">
    <source>
        <dbReference type="ARBA" id="ARBA00023136"/>
    </source>
</evidence>
<dbReference type="PANTHER" id="PTHR12815:SF47">
    <property type="entry name" value="TRANSLOCATION AND ASSEMBLY MODULE SUBUNIT TAMA"/>
    <property type="match status" value="1"/>
</dbReference>
<evidence type="ECO:0000313" key="9">
    <source>
        <dbReference type="Proteomes" id="UP001464891"/>
    </source>
</evidence>
<dbReference type="InterPro" id="IPR034746">
    <property type="entry name" value="POTRA"/>
</dbReference>
<dbReference type="Gene3D" id="3.10.20.310">
    <property type="entry name" value="membrane protein fhac"/>
    <property type="match status" value="3"/>
</dbReference>
<keyword evidence="5" id="KW-0998">Cell outer membrane</keyword>
<keyword evidence="3" id="KW-0732">Signal</keyword>
<organism evidence="8 9">
    <name type="scientific">Trichocoleus desertorum GB2-A4</name>
    <dbReference type="NCBI Taxonomy" id="2933944"/>
    <lineage>
        <taxon>Bacteria</taxon>
        <taxon>Bacillati</taxon>
        <taxon>Cyanobacteriota</taxon>
        <taxon>Cyanophyceae</taxon>
        <taxon>Leptolyngbyales</taxon>
        <taxon>Trichocoleusaceae</taxon>
        <taxon>Trichocoleus</taxon>
    </lineage>
</organism>
<protein>
    <submittedName>
        <fullName evidence="8">BamA/TamA family outer membrane protein</fullName>
    </submittedName>
</protein>
<dbReference type="Gene3D" id="2.40.160.50">
    <property type="entry name" value="membrane protein fhac: a member of the omp85/tpsb transporter family"/>
    <property type="match status" value="1"/>
</dbReference>
<evidence type="ECO:0000313" key="8">
    <source>
        <dbReference type="EMBL" id="MEP0816071.1"/>
    </source>
</evidence>
<reference evidence="8 9" key="1">
    <citation type="submission" date="2022-04" db="EMBL/GenBank/DDBJ databases">
        <title>Positive selection, recombination, and allopatry shape intraspecific diversity of widespread and dominant cyanobacteria.</title>
        <authorList>
            <person name="Wei J."/>
            <person name="Shu W."/>
            <person name="Hu C."/>
        </authorList>
    </citation>
    <scope>NUCLEOTIDE SEQUENCE [LARGE SCALE GENOMIC DNA]</scope>
    <source>
        <strain evidence="8 9">GB2-A4</strain>
    </source>
</reference>
<evidence type="ECO:0000256" key="2">
    <source>
        <dbReference type="ARBA" id="ARBA00022692"/>
    </source>
</evidence>
<dbReference type="RefSeq" id="WP_348252013.1">
    <property type="nucleotide sequence ID" value="NZ_JAMPKM010000001.1"/>
</dbReference>